<feature type="transmembrane region" description="Helical" evidence="9">
    <location>
        <begin position="200"/>
        <end position="222"/>
    </location>
</feature>
<evidence type="ECO:0000256" key="7">
    <source>
        <dbReference type="ARBA" id="ARBA00023136"/>
    </source>
</evidence>
<evidence type="ECO:0000256" key="9">
    <source>
        <dbReference type="SAM" id="Phobius"/>
    </source>
</evidence>
<keyword evidence="6 9" id="KW-1133">Transmembrane helix</keyword>
<feature type="transmembrane region" description="Helical" evidence="9">
    <location>
        <begin position="463"/>
        <end position="482"/>
    </location>
</feature>
<feature type="transmembrane region" description="Helical" evidence="9">
    <location>
        <begin position="361"/>
        <end position="386"/>
    </location>
</feature>
<feature type="transmembrane region" description="Helical" evidence="9">
    <location>
        <begin position="103"/>
        <end position="124"/>
    </location>
</feature>
<dbReference type="InterPro" id="IPR000060">
    <property type="entry name" value="BCCT_transptr"/>
</dbReference>
<evidence type="ECO:0000313" key="11">
    <source>
        <dbReference type="Proteomes" id="UP001564626"/>
    </source>
</evidence>
<feature type="transmembrane region" description="Helical" evidence="9">
    <location>
        <begin position="242"/>
        <end position="264"/>
    </location>
</feature>
<feature type="transmembrane region" description="Helical" evidence="9">
    <location>
        <begin position="64"/>
        <end position="83"/>
    </location>
</feature>
<organism evidence="10 11">
    <name type="scientific">Saccharopolyspora cebuensis</name>
    <dbReference type="NCBI Taxonomy" id="418759"/>
    <lineage>
        <taxon>Bacteria</taxon>
        <taxon>Bacillati</taxon>
        <taxon>Actinomycetota</taxon>
        <taxon>Actinomycetes</taxon>
        <taxon>Pseudonocardiales</taxon>
        <taxon>Pseudonocardiaceae</taxon>
        <taxon>Saccharopolyspora</taxon>
    </lineage>
</organism>
<feature type="transmembrane region" description="Helical" evidence="9">
    <location>
        <begin position="153"/>
        <end position="175"/>
    </location>
</feature>
<gene>
    <name evidence="10" type="ORF">AB8O55_06645</name>
</gene>
<feature type="region of interest" description="Disordered" evidence="8">
    <location>
        <begin position="519"/>
        <end position="544"/>
    </location>
</feature>
<evidence type="ECO:0000256" key="8">
    <source>
        <dbReference type="SAM" id="MobiDB-lite"/>
    </source>
</evidence>
<feature type="transmembrane region" description="Helical" evidence="9">
    <location>
        <begin position="276"/>
        <end position="296"/>
    </location>
</feature>
<keyword evidence="5 9" id="KW-0812">Transmembrane</keyword>
<protein>
    <submittedName>
        <fullName evidence="10">BCCT family transporter</fullName>
    </submittedName>
</protein>
<comment type="similarity">
    <text evidence="2">Belongs to the BCCT transporter (TC 2.A.15) family.</text>
</comment>
<dbReference type="Pfam" id="PF02028">
    <property type="entry name" value="BCCT"/>
    <property type="match status" value="1"/>
</dbReference>
<sequence length="544" mass="59298">MARRPLLGGASAIGVQAGKIRLDKQVFWISLLLVAIICVPVVIAPERGKLVLDGILGFLTGKFGWLYLWFAVVVAGVLVWLAASRYGRVKFGGPDDKPEFSTVSWLGMIFTSAIGGGIMYWGIIEWAYYYNDPPQQMAPRSIEAAHWSATYPMFHWGFTAWGLFCLPALALTYAYHVRKRGSLRLSEACRGVIGDRADGWLGRMIDVLFIFGLIGAAGTSLGLEVPVVSEGVATLFPIEKGLLLDIGIIVVWTALFGVSVFLGLQKGLKRLADVNVWLSFGLGAFILIVGPTVFLIDTFTNSVGLLLQNFVEMSFYTDPVGGSGFEEDWTVFYWGWWISYAPFVGLFVAKISKGRTIRGMIGAMCLAGSAGCWLAFTLLGNTALFYELNKIVPVADIVRNQGDTPAIFAVLQALPWGTVAVIAFIVLLVLFLATTLDSSAYTMAAVASKELPRDAHPARWHRVFWAVVLATVSIVLMYAGGLEALQTLSILTAFPLIFVLGLVMVSFRRWLIADVKEQERSGDVVEPVAEEEPELVGDRPGSGS</sequence>
<keyword evidence="11" id="KW-1185">Reference proteome</keyword>
<keyword evidence="3" id="KW-0813">Transport</keyword>
<dbReference type="RefSeq" id="WP_369774639.1">
    <property type="nucleotide sequence ID" value="NZ_JBGEHV010000008.1"/>
</dbReference>
<dbReference type="EMBL" id="JBGEHV010000008">
    <property type="protein sequence ID" value="MEY8039070.1"/>
    <property type="molecule type" value="Genomic_DNA"/>
</dbReference>
<dbReference type="Proteomes" id="UP001564626">
    <property type="component" value="Unassembled WGS sequence"/>
</dbReference>
<feature type="transmembrane region" description="Helical" evidence="9">
    <location>
        <begin position="488"/>
        <end position="507"/>
    </location>
</feature>
<evidence type="ECO:0000256" key="6">
    <source>
        <dbReference type="ARBA" id="ARBA00022989"/>
    </source>
</evidence>
<accession>A0ABV4CD98</accession>
<evidence type="ECO:0000256" key="5">
    <source>
        <dbReference type="ARBA" id="ARBA00022692"/>
    </source>
</evidence>
<keyword evidence="7 9" id="KW-0472">Membrane</keyword>
<evidence type="ECO:0000256" key="1">
    <source>
        <dbReference type="ARBA" id="ARBA00004651"/>
    </source>
</evidence>
<dbReference type="PANTHER" id="PTHR30047:SF7">
    <property type="entry name" value="HIGH-AFFINITY CHOLINE TRANSPORT PROTEIN"/>
    <property type="match status" value="1"/>
</dbReference>
<evidence type="ECO:0000256" key="4">
    <source>
        <dbReference type="ARBA" id="ARBA00022475"/>
    </source>
</evidence>
<evidence type="ECO:0000256" key="2">
    <source>
        <dbReference type="ARBA" id="ARBA00005658"/>
    </source>
</evidence>
<evidence type="ECO:0000313" key="10">
    <source>
        <dbReference type="EMBL" id="MEY8039070.1"/>
    </source>
</evidence>
<dbReference type="PANTHER" id="PTHR30047">
    <property type="entry name" value="HIGH-AFFINITY CHOLINE TRANSPORT PROTEIN-RELATED"/>
    <property type="match status" value="1"/>
</dbReference>
<dbReference type="InterPro" id="IPR018093">
    <property type="entry name" value="BCCT_CS"/>
</dbReference>
<dbReference type="PROSITE" id="PS01303">
    <property type="entry name" value="BCCT"/>
    <property type="match status" value="1"/>
</dbReference>
<feature type="transmembrane region" description="Helical" evidence="9">
    <location>
        <begin position="331"/>
        <end position="349"/>
    </location>
</feature>
<comment type="caution">
    <text evidence="10">The sequence shown here is derived from an EMBL/GenBank/DDBJ whole genome shotgun (WGS) entry which is preliminary data.</text>
</comment>
<comment type="subcellular location">
    <subcellularLocation>
        <location evidence="1">Cell membrane</location>
        <topology evidence="1">Multi-pass membrane protein</topology>
    </subcellularLocation>
</comment>
<proteinExistence type="inferred from homology"/>
<evidence type="ECO:0000256" key="3">
    <source>
        <dbReference type="ARBA" id="ARBA00022448"/>
    </source>
</evidence>
<name>A0ABV4CD98_9PSEU</name>
<keyword evidence="4" id="KW-1003">Cell membrane</keyword>
<feature type="transmembrane region" description="Helical" evidence="9">
    <location>
        <begin position="26"/>
        <end position="44"/>
    </location>
</feature>
<dbReference type="NCBIfam" id="TIGR00842">
    <property type="entry name" value="bcct"/>
    <property type="match status" value="1"/>
</dbReference>
<reference evidence="10 11" key="1">
    <citation type="submission" date="2024-08" db="EMBL/GenBank/DDBJ databases">
        <title>Genome mining of Saccharopolyspora cebuensis PGLac3 from Nigerian medicinal plant.</title>
        <authorList>
            <person name="Ezeobiora C.E."/>
            <person name="Igbokwe N.H."/>
            <person name="Amin D.H."/>
            <person name="Mendie U.E."/>
        </authorList>
    </citation>
    <scope>NUCLEOTIDE SEQUENCE [LARGE SCALE GENOMIC DNA]</scope>
    <source>
        <strain evidence="10 11">PGLac3</strain>
    </source>
</reference>
<feature type="transmembrane region" description="Helical" evidence="9">
    <location>
        <begin position="406"/>
        <end position="433"/>
    </location>
</feature>